<dbReference type="PROSITE" id="PS50181">
    <property type="entry name" value="FBOX"/>
    <property type="match status" value="1"/>
</dbReference>
<dbReference type="InterPro" id="IPR053781">
    <property type="entry name" value="F-box_AtFBL13-like"/>
</dbReference>
<dbReference type="InterPro" id="IPR036047">
    <property type="entry name" value="F-box-like_dom_sf"/>
</dbReference>
<dbReference type="InterPro" id="IPR001810">
    <property type="entry name" value="F-box_dom"/>
</dbReference>
<evidence type="ECO:0000313" key="2">
    <source>
        <dbReference type="EMBL" id="CAL5077787.1"/>
    </source>
</evidence>
<gene>
    <name evidence="2" type="ORF">URODEC1_LOCUS106810</name>
</gene>
<dbReference type="Gene3D" id="1.20.1280.50">
    <property type="match status" value="1"/>
</dbReference>
<dbReference type="InterPro" id="IPR032675">
    <property type="entry name" value="LRR_dom_sf"/>
</dbReference>
<dbReference type="PANTHER" id="PTHR34709">
    <property type="entry name" value="OS10G0396666 PROTEIN"/>
    <property type="match status" value="1"/>
</dbReference>
<dbReference type="Pfam" id="PF00646">
    <property type="entry name" value="F-box"/>
    <property type="match status" value="1"/>
</dbReference>
<dbReference type="Gene3D" id="3.80.10.10">
    <property type="entry name" value="Ribonuclease Inhibitor"/>
    <property type="match status" value="1"/>
</dbReference>
<dbReference type="InterPro" id="IPR055411">
    <property type="entry name" value="LRR_FXL15/At3g58940/PEG3-like"/>
</dbReference>
<organism evidence="2 3">
    <name type="scientific">Urochloa decumbens</name>
    <dbReference type="NCBI Taxonomy" id="240449"/>
    <lineage>
        <taxon>Eukaryota</taxon>
        <taxon>Viridiplantae</taxon>
        <taxon>Streptophyta</taxon>
        <taxon>Embryophyta</taxon>
        <taxon>Tracheophyta</taxon>
        <taxon>Spermatophyta</taxon>
        <taxon>Magnoliopsida</taxon>
        <taxon>Liliopsida</taxon>
        <taxon>Poales</taxon>
        <taxon>Poaceae</taxon>
        <taxon>PACMAD clade</taxon>
        <taxon>Panicoideae</taxon>
        <taxon>Panicodae</taxon>
        <taxon>Paniceae</taxon>
        <taxon>Melinidinae</taxon>
        <taxon>Urochloa</taxon>
    </lineage>
</organism>
<keyword evidence="3" id="KW-1185">Reference proteome</keyword>
<name>A0ABC9FP07_9POAL</name>
<dbReference type="AlphaFoldDB" id="A0ABC9FP07"/>
<dbReference type="CDD" id="cd22160">
    <property type="entry name" value="F-box_AtFBL13-like"/>
    <property type="match status" value="1"/>
</dbReference>
<dbReference type="SUPFAM" id="SSF81383">
    <property type="entry name" value="F-box domain"/>
    <property type="match status" value="1"/>
</dbReference>
<dbReference type="EMBL" id="OZ075117">
    <property type="protein sequence ID" value="CAL5077787.1"/>
    <property type="molecule type" value="Genomic_DNA"/>
</dbReference>
<proteinExistence type="predicted"/>
<dbReference type="Proteomes" id="UP001497457">
    <property type="component" value="Chromosome 7b"/>
</dbReference>
<dbReference type="SUPFAM" id="SSF52047">
    <property type="entry name" value="RNI-like"/>
    <property type="match status" value="1"/>
</dbReference>
<evidence type="ECO:0000259" key="1">
    <source>
        <dbReference type="PROSITE" id="PS50181"/>
    </source>
</evidence>
<dbReference type="PANTHER" id="PTHR34709:SF74">
    <property type="entry name" value="F-BOX DOMAIN-CONTAINING PROTEIN"/>
    <property type="match status" value="1"/>
</dbReference>
<sequence>MWIELVSPRASPKHTDDKCRKQKSFSLLLTYPNPQFPMEPGGGGGQIAAAISGSAAGVDRLSALPDDLLAQILCPLGTRDAVRTSLVSQRWRRVWSLLPELRVPSLPCDPIRFRDALAAHQVRLRFLHVLSTGGGAADPKSISIWLPAAAARVSGNFALVVNQISPVAEAAEEEGLDGIVDLPCFQDATGIMIRLGHHSLAVPPPAAGVFARLVSLRLECVWFEDPSELEDAIASRCPCLQHLRLCHTLRMYTLTVSSKTLLKMELEELQGVWELIVDTPELRELIVSRCLLDDDPIAVITAPRLESLEWKYSAGEIDESVELGEMPHLRSLGKLAFFVYGLHDLSYNRTTVQFLQRFRAMETLKLMLGYLPEINIFQYLMEEMNVLPDLAILHLMVDPNGHAFGAGAFHVLKMCTGIRKLILELSGSSDLEEPNACGTGCICEQQTNWQTEEFLFARLQEVEIRNFRGSDHEDSVVKRLFESATAMTKLKVTFDVSVTESKARELCHMFESFATTPGVCMDFRYRNHTKV</sequence>
<dbReference type="InterPro" id="IPR055312">
    <property type="entry name" value="FBL15-like"/>
</dbReference>
<dbReference type="Pfam" id="PF24758">
    <property type="entry name" value="LRR_At5g56370"/>
    <property type="match status" value="1"/>
</dbReference>
<protein>
    <recommendedName>
        <fullName evidence="1">F-box domain-containing protein</fullName>
    </recommendedName>
</protein>
<evidence type="ECO:0000313" key="3">
    <source>
        <dbReference type="Proteomes" id="UP001497457"/>
    </source>
</evidence>
<reference evidence="2" key="1">
    <citation type="submission" date="2024-10" db="EMBL/GenBank/DDBJ databases">
        <authorList>
            <person name="Ryan C."/>
        </authorList>
    </citation>
    <scope>NUCLEOTIDE SEQUENCE [LARGE SCALE GENOMIC DNA]</scope>
</reference>
<feature type="domain" description="F-box" evidence="1">
    <location>
        <begin position="58"/>
        <end position="94"/>
    </location>
</feature>
<accession>A0ABC9FP07</accession>